<dbReference type="Proteomes" id="UP000019753">
    <property type="component" value="Unassembled WGS sequence"/>
</dbReference>
<dbReference type="PROSITE" id="PS00101">
    <property type="entry name" value="HEXAPEP_TRANSFERASES"/>
    <property type="match status" value="1"/>
</dbReference>
<gene>
    <name evidence="7" type="ORF">N866_04115</name>
</gene>
<dbReference type="AlphaFoldDB" id="A0A021VV57"/>
<evidence type="ECO:0000256" key="5">
    <source>
        <dbReference type="ARBA" id="ARBA00023315"/>
    </source>
</evidence>
<dbReference type="CDD" id="cd03354">
    <property type="entry name" value="LbH_SAT"/>
    <property type="match status" value="1"/>
</dbReference>
<dbReference type="Pfam" id="PF00132">
    <property type="entry name" value="Hexapep"/>
    <property type="match status" value="1"/>
</dbReference>
<dbReference type="InterPro" id="IPR005881">
    <property type="entry name" value="Ser_O-AcTrfase"/>
</dbReference>
<dbReference type="EC" id="2.3.1.30" evidence="6"/>
<comment type="caution">
    <text evidence="7">The sequence shown here is derived from an EMBL/GenBank/DDBJ whole genome shotgun (WGS) entry which is preliminary data.</text>
</comment>
<dbReference type="InterPro" id="IPR018357">
    <property type="entry name" value="Hexapep_transf_CS"/>
</dbReference>
<comment type="similarity">
    <text evidence="1 6">Belongs to the transferase hexapeptide repeat family.</text>
</comment>
<sequence>MPAGGGPRPSDESPSLAQLIREDWVTYDRRWLHPGLHAVIVHRLGRASAPSRSWRGRVQWFVFRVARVLVVNLYGIEIPPDVVVGRRLRLPHPHGIVIVPGSVVGDDCLLRHNVTLGLASPTGVGRPTLGNRVQLGPGATVMGGISVGDDTLIGPNALVIRDVPANSRVVAPVATVRPARRS</sequence>
<keyword evidence="5 6" id="KW-0012">Acyltransferase</keyword>
<organism evidence="7 8">
    <name type="scientific">Actinotalea ferrariae CF5-4</name>
    <dbReference type="NCBI Taxonomy" id="948458"/>
    <lineage>
        <taxon>Bacteria</taxon>
        <taxon>Bacillati</taxon>
        <taxon>Actinomycetota</taxon>
        <taxon>Actinomycetes</taxon>
        <taxon>Micrococcales</taxon>
        <taxon>Cellulomonadaceae</taxon>
        <taxon>Actinotalea</taxon>
    </lineage>
</organism>
<keyword evidence="8" id="KW-1185">Reference proteome</keyword>
<dbReference type="InterPro" id="IPR001451">
    <property type="entry name" value="Hexapep"/>
</dbReference>
<keyword evidence="4" id="KW-0677">Repeat</keyword>
<accession>A0A021VV57</accession>
<dbReference type="PANTHER" id="PTHR42811">
    <property type="entry name" value="SERINE ACETYLTRANSFERASE"/>
    <property type="match status" value="1"/>
</dbReference>
<name>A0A021VV57_9CELL</name>
<dbReference type="EMBL" id="AXCW01000144">
    <property type="protein sequence ID" value="EYR62947.1"/>
    <property type="molecule type" value="Genomic_DNA"/>
</dbReference>
<keyword evidence="3 6" id="KW-0808">Transferase</keyword>
<evidence type="ECO:0000256" key="3">
    <source>
        <dbReference type="ARBA" id="ARBA00022679"/>
    </source>
</evidence>
<evidence type="ECO:0000256" key="1">
    <source>
        <dbReference type="ARBA" id="ARBA00007274"/>
    </source>
</evidence>
<protein>
    <recommendedName>
        <fullName evidence="2 6">Serine acetyltransferase</fullName>
        <ecNumber evidence="6">2.3.1.30</ecNumber>
    </recommendedName>
</protein>
<evidence type="ECO:0000256" key="6">
    <source>
        <dbReference type="PIRNR" id="PIRNR000441"/>
    </source>
</evidence>
<evidence type="ECO:0000256" key="4">
    <source>
        <dbReference type="ARBA" id="ARBA00022737"/>
    </source>
</evidence>
<dbReference type="GO" id="GO:0005737">
    <property type="term" value="C:cytoplasm"/>
    <property type="evidence" value="ECO:0007669"/>
    <property type="project" value="InterPro"/>
</dbReference>
<reference evidence="7 8" key="1">
    <citation type="submission" date="2014-01" db="EMBL/GenBank/DDBJ databases">
        <title>Actinotalea ferrariae CF5-4.</title>
        <authorList>
            <person name="Chen F."/>
            <person name="Li Y."/>
            <person name="Wang G."/>
        </authorList>
    </citation>
    <scope>NUCLEOTIDE SEQUENCE [LARGE SCALE GENOMIC DNA]</scope>
    <source>
        <strain evidence="7 8">CF5-4</strain>
    </source>
</reference>
<dbReference type="InterPro" id="IPR045304">
    <property type="entry name" value="LbH_SAT"/>
</dbReference>
<dbReference type="InterPro" id="IPR011004">
    <property type="entry name" value="Trimer_LpxA-like_sf"/>
</dbReference>
<dbReference type="GO" id="GO:0006535">
    <property type="term" value="P:cysteine biosynthetic process from serine"/>
    <property type="evidence" value="ECO:0007669"/>
    <property type="project" value="InterPro"/>
</dbReference>
<dbReference type="Gene3D" id="2.160.10.10">
    <property type="entry name" value="Hexapeptide repeat proteins"/>
    <property type="match status" value="1"/>
</dbReference>
<evidence type="ECO:0000256" key="2">
    <source>
        <dbReference type="ARBA" id="ARBA00018522"/>
    </source>
</evidence>
<proteinExistence type="inferred from homology"/>
<evidence type="ECO:0000313" key="7">
    <source>
        <dbReference type="EMBL" id="EYR62947.1"/>
    </source>
</evidence>
<dbReference type="PIRSF" id="PIRSF000441">
    <property type="entry name" value="CysE"/>
    <property type="match status" value="1"/>
</dbReference>
<comment type="catalytic activity">
    <reaction evidence="6">
        <text>L-serine + acetyl-CoA = O-acetyl-L-serine + CoA</text>
        <dbReference type="Rhea" id="RHEA:24560"/>
        <dbReference type="ChEBI" id="CHEBI:33384"/>
        <dbReference type="ChEBI" id="CHEBI:57287"/>
        <dbReference type="ChEBI" id="CHEBI:57288"/>
        <dbReference type="ChEBI" id="CHEBI:58340"/>
        <dbReference type="EC" id="2.3.1.30"/>
    </reaction>
</comment>
<evidence type="ECO:0000313" key="8">
    <source>
        <dbReference type="Proteomes" id="UP000019753"/>
    </source>
</evidence>
<dbReference type="SUPFAM" id="SSF51161">
    <property type="entry name" value="Trimeric LpxA-like enzymes"/>
    <property type="match status" value="1"/>
</dbReference>
<dbReference type="GO" id="GO:0009001">
    <property type="term" value="F:serine O-acetyltransferase activity"/>
    <property type="evidence" value="ECO:0007669"/>
    <property type="project" value="UniProtKB-EC"/>
</dbReference>